<keyword evidence="4" id="KW-1185">Reference proteome</keyword>
<dbReference type="Ensembl" id="ENSCMIT00000038325.1">
    <property type="protein sequence ID" value="ENSCMIP00000037780.1"/>
    <property type="gene ID" value="ENSCMIG00000015876.1"/>
</dbReference>
<evidence type="ECO:0000256" key="1">
    <source>
        <dbReference type="ARBA" id="ARBA00010096"/>
    </source>
</evidence>
<dbReference type="EMBL" id="JX052777">
    <property type="protein sequence ID" value="AFK11005.1"/>
    <property type="molecule type" value="mRNA"/>
</dbReference>
<dbReference type="CTD" id="79170"/>
<dbReference type="GeneID" id="121850647"/>
<dbReference type="KEGG" id="cmk:103185734"/>
<organism evidence="2">
    <name type="scientific">Callorhinchus milii</name>
    <name type="common">Ghost shark</name>
    <dbReference type="NCBI Taxonomy" id="7868"/>
    <lineage>
        <taxon>Eukaryota</taxon>
        <taxon>Metazoa</taxon>
        <taxon>Chordata</taxon>
        <taxon>Craniata</taxon>
        <taxon>Vertebrata</taxon>
        <taxon>Chondrichthyes</taxon>
        <taxon>Holocephali</taxon>
        <taxon>Chimaeriformes</taxon>
        <taxon>Callorhinchidae</taxon>
        <taxon>Callorhinchus</taxon>
    </lineage>
</organism>
<dbReference type="PANTHER" id="PTHR14581:SF5">
    <property type="entry name" value="PROLINE-RICH PROTEIN 15-LIKE PROTEIN"/>
    <property type="match status" value="1"/>
</dbReference>
<reference evidence="2" key="3">
    <citation type="journal article" date="2012" name="PLoS ONE">
        <title>Sequencing and Analysis of Full-Length cDNAs, 5'-ESTs and 3'-ESTs from a Cartilaginous Fish, the Elephant Shark (Callorhinchus milii).</title>
        <authorList>
            <person name="Tan Y.Y."/>
            <person name="Kodzius R."/>
            <person name="Tay B.H."/>
            <person name="Tay A."/>
            <person name="Brenner S."/>
            <person name="Venkatesh B."/>
        </authorList>
    </citation>
    <scope>NUCLEOTIDE SEQUENCE</scope>
    <source>
        <tissue evidence="2">Intestine</tissue>
    </source>
</reference>
<reference evidence="3" key="5">
    <citation type="submission" date="2025-05" db="UniProtKB">
        <authorList>
            <consortium name="Ensembl"/>
        </authorList>
    </citation>
    <scope>IDENTIFICATION</scope>
</reference>
<dbReference type="OMA" id="ADGHGWW"/>
<dbReference type="PANTHER" id="PTHR14581">
    <property type="match status" value="1"/>
</dbReference>
<dbReference type="AlphaFoldDB" id="K4FTB4"/>
<name>K4FTB4_CALMI</name>
<evidence type="ECO:0000313" key="2">
    <source>
        <dbReference type="EMBL" id="AFK11005.1"/>
    </source>
</evidence>
<dbReference type="InterPro" id="IPR028237">
    <property type="entry name" value="PRR15"/>
</dbReference>
<dbReference type="OrthoDB" id="9937618at2759"/>
<protein>
    <submittedName>
        <fullName evidence="3">Proline rich 15 like</fullName>
    </submittedName>
    <submittedName>
        <fullName evidence="2">Proline-rich protein 15-like protein-like protein</fullName>
    </submittedName>
</protein>
<dbReference type="Proteomes" id="UP000314986">
    <property type="component" value="Unassembled WGS sequence"/>
</dbReference>
<dbReference type="Pfam" id="PF15321">
    <property type="entry name" value="ATAD4"/>
    <property type="match status" value="1"/>
</dbReference>
<evidence type="ECO:0000313" key="4">
    <source>
        <dbReference type="Proteomes" id="UP000314986"/>
    </source>
</evidence>
<gene>
    <name evidence="3" type="primary">LOC121850647</name>
</gene>
<reference evidence="4" key="2">
    <citation type="journal article" date="2007" name="PLoS Biol.">
        <title>Survey sequencing and comparative analysis of the elephant shark (Callorhinchus milii) genome.</title>
        <authorList>
            <person name="Venkatesh B."/>
            <person name="Kirkness E.F."/>
            <person name="Loh Y.H."/>
            <person name="Halpern A.L."/>
            <person name="Lee A.P."/>
            <person name="Johnson J."/>
            <person name="Dandona N."/>
            <person name="Viswanathan L.D."/>
            <person name="Tay A."/>
            <person name="Venter J.C."/>
            <person name="Strausberg R.L."/>
            <person name="Brenner S."/>
        </authorList>
    </citation>
    <scope>NUCLEOTIDE SEQUENCE [LARGE SCALE GENOMIC DNA]</scope>
</reference>
<dbReference type="STRING" id="7868.ENSCMIP00000037780"/>
<reference evidence="4" key="1">
    <citation type="journal article" date="2006" name="Science">
        <title>Ancient noncoding elements conserved in the human genome.</title>
        <authorList>
            <person name="Venkatesh B."/>
            <person name="Kirkness E.F."/>
            <person name="Loh Y.H."/>
            <person name="Halpern A.L."/>
            <person name="Lee A.P."/>
            <person name="Johnson J."/>
            <person name="Dandona N."/>
            <person name="Viswanathan L.D."/>
            <person name="Tay A."/>
            <person name="Venter J.C."/>
            <person name="Strausberg R.L."/>
            <person name="Brenner S."/>
        </authorList>
    </citation>
    <scope>NUCLEOTIDE SEQUENCE [LARGE SCALE GENOMIC DNA]</scope>
</reference>
<comment type="similarity">
    <text evidence="1">Belongs to the PRR15 family.</text>
</comment>
<evidence type="ECO:0000313" key="3">
    <source>
        <dbReference type="Ensembl" id="ENSCMIP00000037780.1"/>
    </source>
</evidence>
<reference evidence="4" key="4">
    <citation type="journal article" date="2014" name="Nature">
        <title>Elephant shark genome provides unique insights into gnathostome evolution.</title>
        <authorList>
            <consortium name="International Elephant Shark Genome Sequencing Consortium"/>
            <person name="Venkatesh B."/>
            <person name="Lee A.P."/>
            <person name="Ravi V."/>
            <person name="Maurya A.K."/>
            <person name="Lian M.M."/>
            <person name="Swann J.B."/>
            <person name="Ohta Y."/>
            <person name="Flajnik M.F."/>
            <person name="Sutoh Y."/>
            <person name="Kasahara M."/>
            <person name="Hoon S."/>
            <person name="Gangu V."/>
            <person name="Roy S.W."/>
            <person name="Irimia M."/>
            <person name="Korzh V."/>
            <person name="Kondrychyn I."/>
            <person name="Lim Z.W."/>
            <person name="Tay B.H."/>
            <person name="Tohari S."/>
            <person name="Kong K.W."/>
            <person name="Ho S."/>
            <person name="Lorente-Galdos B."/>
            <person name="Quilez J."/>
            <person name="Marques-Bonet T."/>
            <person name="Raney B.J."/>
            <person name="Ingham P.W."/>
            <person name="Tay A."/>
            <person name="Hillier L.W."/>
            <person name="Minx P."/>
            <person name="Boehm T."/>
            <person name="Wilson R.K."/>
            <person name="Brenner S."/>
            <person name="Warren W.C."/>
        </authorList>
    </citation>
    <scope>NUCLEOTIDE SEQUENCE [LARGE SCALE GENOMIC DNA]</scope>
</reference>
<dbReference type="RefSeq" id="XP_042199207.1">
    <property type="nucleotide sequence ID" value="XM_042343273.1"/>
</dbReference>
<sequence>MGESATQSQSWWKLTFMRKKKSNPKVLYQIPVDNGNGESESAYANIAENELAAKLEKFVDKSTKGKHVRVSNSGRFREKKKVRCNLSDNPNFFKDSENGRQDT</sequence>
<dbReference type="GeneTree" id="ENSGT00940000154534"/>
<accession>K4FTB4</accession>
<proteinExistence type="evidence at transcript level"/>